<dbReference type="AlphaFoldDB" id="A0A6M4GZF5"/>
<feature type="transmembrane region" description="Helical" evidence="1">
    <location>
        <begin position="250"/>
        <end position="276"/>
    </location>
</feature>
<keyword evidence="1" id="KW-0812">Transmembrane</keyword>
<protein>
    <recommendedName>
        <fullName evidence="4">Ferric reductase like protein</fullName>
    </recommendedName>
</protein>
<evidence type="ECO:0000313" key="2">
    <source>
        <dbReference type="EMBL" id="QJR10917.1"/>
    </source>
</evidence>
<accession>A0A6M4GZF5</accession>
<name>A0A6M4GZF5_9PROT</name>
<dbReference type="RefSeq" id="WP_171091805.1">
    <property type="nucleotide sequence ID" value="NZ_CP053069.1"/>
</dbReference>
<organism evidence="2 3">
    <name type="scientific">Usitatibacter rugosus</name>
    <dbReference type="NCBI Taxonomy" id="2732067"/>
    <lineage>
        <taxon>Bacteria</taxon>
        <taxon>Pseudomonadati</taxon>
        <taxon>Pseudomonadota</taxon>
        <taxon>Betaproteobacteria</taxon>
        <taxon>Nitrosomonadales</taxon>
        <taxon>Usitatibacteraceae</taxon>
        <taxon>Usitatibacter</taxon>
    </lineage>
</organism>
<feature type="transmembrane region" description="Helical" evidence="1">
    <location>
        <begin position="76"/>
        <end position="96"/>
    </location>
</feature>
<feature type="transmembrane region" description="Helical" evidence="1">
    <location>
        <begin position="43"/>
        <end position="64"/>
    </location>
</feature>
<gene>
    <name evidence="2" type="ORF">DSM104443_01987</name>
</gene>
<evidence type="ECO:0008006" key="4">
    <source>
        <dbReference type="Google" id="ProtNLM"/>
    </source>
</evidence>
<keyword evidence="1" id="KW-0472">Membrane</keyword>
<dbReference type="KEGG" id="uru:DSM104443_01987"/>
<keyword evidence="3" id="KW-1185">Reference proteome</keyword>
<feature type="transmembrane region" description="Helical" evidence="1">
    <location>
        <begin position="108"/>
        <end position="129"/>
    </location>
</feature>
<reference evidence="2 3" key="1">
    <citation type="submission" date="2020-04" db="EMBL/GenBank/DDBJ databases">
        <title>Usitatibacter rugosus gen. nov., sp. nov. and Usitatibacter palustris sp. nov., novel members of Usitatibacteraceae fam. nov. within the order Nitrosomonadales isolated from soil.</title>
        <authorList>
            <person name="Huber K.J."/>
            <person name="Neumann-Schaal M."/>
            <person name="Geppert A."/>
            <person name="Luckner M."/>
            <person name="Wanner G."/>
            <person name="Overmann J."/>
        </authorList>
    </citation>
    <scope>NUCLEOTIDE SEQUENCE [LARGE SCALE GENOMIC DNA]</scope>
    <source>
        <strain evidence="2 3">0125_3</strain>
    </source>
</reference>
<sequence>MKHRSILEYANFRWFKLALLLCAVTAGVYIWHDPPLKPYGGTWLGYTLGTIGALLILWLLYFGVRKRRYKSNVGTAQGWLSAHVYLGVALLVVATLHTGFELGWNVHTLAYVLMVLVIVSGMYGVFIYLRVPRDMTVNAGEDTQSSMLMHIADIDKEMRDKALSLPDKLFAIVDQSIANTRLGGSFGRVMSGRDRSCATAAAVRELPGMAKGLSGEQANLNKEVYQLLLQKNELLQRVRRDMRYKAVLDLWLYIHVPLSIALLAALTIHVVSVFLYW</sequence>
<proteinExistence type="predicted"/>
<dbReference type="EMBL" id="CP053069">
    <property type="protein sequence ID" value="QJR10917.1"/>
    <property type="molecule type" value="Genomic_DNA"/>
</dbReference>
<keyword evidence="1" id="KW-1133">Transmembrane helix</keyword>
<evidence type="ECO:0000256" key="1">
    <source>
        <dbReference type="SAM" id="Phobius"/>
    </source>
</evidence>
<dbReference type="Proteomes" id="UP000501534">
    <property type="component" value="Chromosome"/>
</dbReference>
<feature type="transmembrane region" description="Helical" evidence="1">
    <location>
        <begin position="12"/>
        <end position="31"/>
    </location>
</feature>
<evidence type="ECO:0000313" key="3">
    <source>
        <dbReference type="Proteomes" id="UP000501534"/>
    </source>
</evidence>